<feature type="compositionally biased region" description="Polar residues" evidence="1">
    <location>
        <begin position="341"/>
        <end position="350"/>
    </location>
</feature>
<accession>S3CQ84</accession>
<dbReference type="AlphaFoldDB" id="S3CQ84"/>
<feature type="compositionally biased region" description="Basic and acidic residues" evidence="1">
    <location>
        <begin position="321"/>
        <end position="339"/>
    </location>
</feature>
<evidence type="ECO:0000256" key="1">
    <source>
        <dbReference type="SAM" id="MobiDB-lite"/>
    </source>
</evidence>
<dbReference type="VEuPathDB" id="FungiDB:F503_04325"/>
<dbReference type="OMA" id="KKSTQHR"/>
<dbReference type="Proteomes" id="UP000016923">
    <property type="component" value="Unassembled WGS sequence"/>
</dbReference>
<dbReference type="OrthoDB" id="6508832at2759"/>
<dbReference type="eggNOG" id="ENOG502S4VH">
    <property type="taxonomic scope" value="Eukaryota"/>
</dbReference>
<feature type="compositionally biased region" description="Basic and acidic residues" evidence="1">
    <location>
        <begin position="261"/>
        <end position="273"/>
    </location>
</feature>
<evidence type="ECO:0000313" key="2">
    <source>
        <dbReference type="EMBL" id="EPE08738.1"/>
    </source>
</evidence>
<keyword evidence="3" id="KW-1185">Reference proteome</keyword>
<proteinExistence type="predicted"/>
<reference evidence="2 3" key="1">
    <citation type="journal article" date="2013" name="BMC Genomics">
        <title>The genome and transcriptome of the pine saprophyte Ophiostoma piceae, and a comparison with the bark beetle-associated pine pathogen Grosmannia clavigera.</title>
        <authorList>
            <person name="Haridas S."/>
            <person name="Wang Y."/>
            <person name="Lim L."/>
            <person name="Massoumi Alamouti S."/>
            <person name="Jackman S."/>
            <person name="Docking R."/>
            <person name="Robertson G."/>
            <person name="Birol I."/>
            <person name="Bohlmann J."/>
            <person name="Breuil C."/>
        </authorList>
    </citation>
    <scope>NUCLEOTIDE SEQUENCE [LARGE SCALE GENOMIC DNA]</scope>
    <source>
        <strain evidence="2 3">UAMH 11346</strain>
    </source>
</reference>
<dbReference type="EMBL" id="KE148148">
    <property type="protein sequence ID" value="EPE08738.1"/>
    <property type="molecule type" value="Genomic_DNA"/>
</dbReference>
<sequence length="350" mass="39683">MPTYFIPARSSRHRTACLALYRALVKEGKRVPLPEHVNTCAADKPYVNPIQLFIRRSFRQNKRDTSPRLVTAALDAGHNMLRVLSDARIAGSKENSSVVAFLEKNKPPVHVTYRQWQKKKKIENERRAQEATARGDAPRVPLLTRRVVPGTEKKVKDGVGNFVTTYEYEYVPSKDPKPLSELPGRRRVPRLITEASGIPFLRLRKKQPLVLSKIIQHRRERRATRSGLVSELTREGLDFAAQEDLWEDNLARAVAESGQDPIKEPGDVADTKGNKNRSTTYRQSVALGIAYISAQLNVEVVDMLARSKAYLTIIDRERALAEKEDTERLEKERLEKEQETASQSKAPDAQ</sequence>
<gene>
    <name evidence="2" type="ORF">F503_04325</name>
</gene>
<organism evidence="2 3">
    <name type="scientific">Ophiostoma piceae (strain UAMH 11346)</name>
    <name type="common">Sap stain fungus</name>
    <dbReference type="NCBI Taxonomy" id="1262450"/>
    <lineage>
        <taxon>Eukaryota</taxon>
        <taxon>Fungi</taxon>
        <taxon>Dikarya</taxon>
        <taxon>Ascomycota</taxon>
        <taxon>Pezizomycotina</taxon>
        <taxon>Sordariomycetes</taxon>
        <taxon>Sordariomycetidae</taxon>
        <taxon>Ophiostomatales</taxon>
        <taxon>Ophiostomataceae</taxon>
        <taxon>Ophiostoma</taxon>
    </lineage>
</organism>
<feature type="region of interest" description="Disordered" evidence="1">
    <location>
        <begin position="256"/>
        <end position="276"/>
    </location>
</feature>
<evidence type="ECO:0000313" key="3">
    <source>
        <dbReference type="Proteomes" id="UP000016923"/>
    </source>
</evidence>
<dbReference type="HOGENOM" id="CLU_042937_0_0_1"/>
<dbReference type="STRING" id="1262450.S3CQ84"/>
<feature type="region of interest" description="Disordered" evidence="1">
    <location>
        <begin position="321"/>
        <end position="350"/>
    </location>
</feature>
<protein>
    <submittedName>
        <fullName evidence="2">Ubiquitin-conjugating enzyme</fullName>
    </submittedName>
</protein>
<name>S3CQ84_OPHP1</name>